<evidence type="ECO:0000313" key="1">
    <source>
        <dbReference type="EMBL" id="MFB9073843.1"/>
    </source>
</evidence>
<dbReference type="Proteomes" id="UP001589575">
    <property type="component" value="Unassembled WGS sequence"/>
</dbReference>
<proteinExistence type="predicted"/>
<keyword evidence="2" id="KW-1185">Reference proteome</keyword>
<dbReference type="EMBL" id="JBHMFI010000001">
    <property type="protein sequence ID" value="MFB9073843.1"/>
    <property type="molecule type" value="Genomic_DNA"/>
</dbReference>
<evidence type="ECO:0000313" key="2">
    <source>
        <dbReference type="Proteomes" id="UP001589575"/>
    </source>
</evidence>
<name>A0ABV5G5W9_9MICC</name>
<protein>
    <submittedName>
        <fullName evidence="1">Uncharacterized protein</fullName>
    </submittedName>
</protein>
<accession>A0ABV5G5W9</accession>
<organism evidence="1 2">
    <name type="scientific">Citricoccus parietis</name>
    <dbReference type="NCBI Taxonomy" id="592307"/>
    <lineage>
        <taxon>Bacteria</taxon>
        <taxon>Bacillati</taxon>
        <taxon>Actinomycetota</taxon>
        <taxon>Actinomycetes</taxon>
        <taxon>Micrococcales</taxon>
        <taxon>Micrococcaceae</taxon>
        <taxon>Citricoccus</taxon>
    </lineage>
</organism>
<comment type="caution">
    <text evidence="1">The sequence shown here is derived from an EMBL/GenBank/DDBJ whole genome shotgun (WGS) entry which is preliminary data.</text>
</comment>
<sequence>MMTASSEGAAVAACAGTTRVEDSSAIEAPTAVRREENVMVMSFGGSDVGMMPGTR</sequence>
<gene>
    <name evidence="1" type="ORF">ACFFX0_22645</name>
</gene>
<reference evidence="1 2" key="1">
    <citation type="submission" date="2024-09" db="EMBL/GenBank/DDBJ databases">
        <authorList>
            <person name="Sun Q."/>
            <person name="Mori K."/>
        </authorList>
    </citation>
    <scope>NUCLEOTIDE SEQUENCE [LARGE SCALE GENOMIC DNA]</scope>
    <source>
        <strain evidence="1 2">CCM 7609</strain>
    </source>
</reference>